<protein>
    <submittedName>
        <fullName evidence="1">Porin</fullName>
    </submittedName>
</protein>
<organism evidence="1 2">
    <name type="scientific">Halocynthiibacter halioticoli</name>
    <dbReference type="NCBI Taxonomy" id="2986804"/>
    <lineage>
        <taxon>Bacteria</taxon>
        <taxon>Pseudomonadati</taxon>
        <taxon>Pseudomonadota</taxon>
        <taxon>Alphaproteobacteria</taxon>
        <taxon>Rhodobacterales</taxon>
        <taxon>Paracoccaceae</taxon>
        <taxon>Halocynthiibacter</taxon>
    </lineage>
</organism>
<dbReference type="EMBL" id="JAOYFC010000001">
    <property type="protein sequence ID" value="MCV6823444.1"/>
    <property type="molecule type" value="Genomic_DNA"/>
</dbReference>
<name>A0AAE3IXB7_9RHOB</name>
<reference evidence="1" key="1">
    <citation type="submission" date="2022-10" db="EMBL/GenBank/DDBJ databases">
        <authorList>
            <person name="Yue Y."/>
        </authorList>
    </citation>
    <scope>NUCLEOTIDE SEQUENCE</scope>
    <source>
        <strain evidence="1">Z654</strain>
    </source>
</reference>
<comment type="caution">
    <text evidence="1">The sequence shown here is derived from an EMBL/GenBank/DDBJ whole genome shotgun (WGS) entry which is preliminary data.</text>
</comment>
<accession>A0AAE3IXB7</accession>
<proteinExistence type="predicted"/>
<gene>
    <name evidence="1" type="ORF">OH136_02650</name>
</gene>
<evidence type="ECO:0000313" key="2">
    <source>
        <dbReference type="Proteomes" id="UP001208041"/>
    </source>
</evidence>
<dbReference type="SUPFAM" id="SSF56935">
    <property type="entry name" value="Porins"/>
    <property type="match status" value="1"/>
</dbReference>
<keyword evidence="2" id="KW-1185">Reference proteome</keyword>
<dbReference type="Proteomes" id="UP001208041">
    <property type="component" value="Unassembled WGS sequence"/>
</dbReference>
<evidence type="ECO:0000313" key="1">
    <source>
        <dbReference type="EMBL" id="MCV6823444.1"/>
    </source>
</evidence>
<sequence length="378" mass="40624">MPVATERKDFIFNIVAGLSLSLSAGAVVAQEVEAESPWKAYGQLNVGILSFDDGEVNTNYGLVDNDNSSTRIGVFYNGQAGSTGWTTMGNMEFQYNPKSTSNVSQINPDGGSTEITKANIRKIEIRFSNDQYGRVWLGQGSMVSDGIAGQDVSGTGTIAGAATGDSAGASLFRQKDGILSDESVGEATDHFNGLGRRVRLRYDTPEYNGFRGGVSYGQDLLSDDPDRQKQGLIDIAGYYAQERNGYLINGGIGYGHNLDTKRDVFSGSISGLHLDSGLSLTLAAGTNSEDGLTGTYGYTKVGWETDFFDIGSTAFSIDYYAGNSISQDGDNSGSIGAAVVQNLGYQQLWFTVRKFTYDRETTDYYDGLAVFGGTRLRF</sequence>
<dbReference type="RefSeq" id="WP_263952289.1">
    <property type="nucleotide sequence ID" value="NZ_JAOYFC010000001.1"/>
</dbReference>
<dbReference type="AlphaFoldDB" id="A0AAE3IXB7"/>